<dbReference type="EMBL" id="JAGGNH010000003">
    <property type="protein sequence ID" value="KAJ0978040.1"/>
    <property type="molecule type" value="Genomic_DNA"/>
</dbReference>
<keyword evidence="7" id="KW-1185">Reference proteome</keyword>
<feature type="non-terminal residue" evidence="6">
    <location>
        <position position="1"/>
    </location>
</feature>
<dbReference type="PANTHER" id="PTHR31223:SF84">
    <property type="entry name" value="CYTOKININ RIBOSIDE 5'-MONOPHOSPHATE PHOSPHORIBOHYDROLASE"/>
    <property type="match status" value="1"/>
</dbReference>
<comment type="similarity">
    <text evidence="1">Belongs to the LOG family.</text>
</comment>
<dbReference type="Proteomes" id="UP001085076">
    <property type="component" value="Miscellaneous, Linkage group lg03"/>
</dbReference>
<dbReference type="Pfam" id="PF03641">
    <property type="entry name" value="Lysine_decarbox"/>
    <property type="match status" value="1"/>
</dbReference>
<reference evidence="6" key="2">
    <citation type="journal article" date="2022" name="Hortic Res">
        <title>The genome of Dioscorea zingiberensis sheds light on the biosynthesis, origin and evolution of the medicinally important diosgenin saponins.</title>
        <authorList>
            <person name="Li Y."/>
            <person name="Tan C."/>
            <person name="Li Z."/>
            <person name="Guo J."/>
            <person name="Li S."/>
            <person name="Chen X."/>
            <person name="Wang C."/>
            <person name="Dai X."/>
            <person name="Yang H."/>
            <person name="Song W."/>
            <person name="Hou L."/>
            <person name="Xu J."/>
            <person name="Tong Z."/>
            <person name="Xu A."/>
            <person name="Yuan X."/>
            <person name="Wang W."/>
            <person name="Yang Q."/>
            <person name="Chen L."/>
            <person name="Sun Z."/>
            <person name="Wang K."/>
            <person name="Pan B."/>
            <person name="Chen J."/>
            <person name="Bao Y."/>
            <person name="Liu F."/>
            <person name="Qi X."/>
            <person name="Gang D.R."/>
            <person name="Wen J."/>
            <person name="Li J."/>
        </authorList>
    </citation>
    <scope>NUCLEOTIDE SEQUENCE</scope>
    <source>
        <strain evidence="6">Dzin_1.0</strain>
    </source>
</reference>
<evidence type="ECO:0000256" key="2">
    <source>
        <dbReference type="ARBA" id="ARBA00012205"/>
    </source>
</evidence>
<gene>
    <name evidence="6" type="ORF">J5N97_013514</name>
</gene>
<proteinExistence type="inferred from homology"/>
<comment type="caution">
    <text evidence="6">The sequence shown here is derived from an EMBL/GenBank/DDBJ whole genome shotgun (WGS) entry which is preliminary data.</text>
</comment>
<evidence type="ECO:0000256" key="1">
    <source>
        <dbReference type="ARBA" id="ARBA00006763"/>
    </source>
</evidence>
<evidence type="ECO:0000256" key="3">
    <source>
        <dbReference type="ARBA" id="ARBA00022712"/>
    </source>
</evidence>
<dbReference type="InterPro" id="IPR031100">
    <property type="entry name" value="LOG_fam"/>
</dbReference>
<evidence type="ECO:0000313" key="7">
    <source>
        <dbReference type="Proteomes" id="UP001085076"/>
    </source>
</evidence>
<dbReference type="SUPFAM" id="SSF102405">
    <property type="entry name" value="MCP/YpsA-like"/>
    <property type="match status" value="1"/>
</dbReference>
<dbReference type="AlphaFoldDB" id="A0A9D5CTG0"/>
<dbReference type="OrthoDB" id="414463at2759"/>
<protein>
    <recommendedName>
        <fullName evidence="2">cytokinin riboside 5'-monophosphate phosphoribohydrolase</fullName>
        <ecNumber evidence="2">3.2.2.n1</ecNumber>
    </recommendedName>
</protein>
<dbReference type="GO" id="GO:0005634">
    <property type="term" value="C:nucleus"/>
    <property type="evidence" value="ECO:0007669"/>
    <property type="project" value="TreeGrafter"/>
</dbReference>
<dbReference type="Gene3D" id="3.40.50.450">
    <property type="match status" value="1"/>
</dbReference>
<evidence type="ECO:0000256" key="4">
    <source>
        <dbReference type="ARBA" id="ARBA00047718"/>
    </source>
</evidence>
<evidence type="ECO:0000256" key="5">
    <source>
        <dbReference type="ARBA" id="ARBA00049153"/>
    </source>
</evidence>
<dbReference type="GO" id="GO:0009691">
    <property type="term" value="P:cytokinin biosynthetic process"/>
    <property type="evidence" value="ECO:0007669"/>
    <property type="project" value="UniProtKB-KW"/>
</dbReference>
<organism evidence="6 7">
    <name type="scientific">Dioscorea zingiberensis</name>
    <dbReference type="NCBI Taxonomy" id="325984"/>
    <lineage>
        <taxon>Eukaryota</taxon>
        <taxon>Viridiplantae</taxon>
        <taxon>Streptophyta</taxon>
        <taxon>Embryophyta</taxon>
        <taxon>Tracheophyta</taxon>
        <taxon>Spermatophyta</taxon>
        <taxon>Magnoliopsida</taxon>
        <taxon>Liliopsida</taxon>
        <taxon>Dioscoreales</taxon>
        <taxon>Dioscoreaceae</taxon>
        <taxon>Dioscorea</taxon>
    </lineage>
</organism>
<keyword evidence="3" id="KW-0203">Cytokinin biosynthesis</keyword>
<comment type="catalytic activity">
    <reaction evidence="4">
        <text>N(6)-(dimethylallyl)adenosine 5'-phosphate + H2O = N(6)-dimethylallyladenine + D-ribose 5-phosphate</text>
        <dbReference type="Rhea" id="RHEA:48560"/>
        <dbReference type="ChEBI" id="CHEBI:15377"/>
        <dbReference type="ChEBI" id="CHEBI:17660"/>
        <dbReference type="ChEBI" id="CHEBI:57526"/>
        <dbReference type="ChEBI" id="CHEBI:78346"/>
        <dbReference type="EC" id="3.2.2.n1"/>
    </reaction>
</comment>
<comment type="catalytic activity">
    <reaction evidence="5">
        <text>9-ribosyl-trans-zeatin 5'-phosphate + H2O = trans-zeatin + D-ribose 5-phosphate</text>
        <dbReference type="Rhea" id="RHEA:48564"/>
        <dbReference type="ChEBI" id="CHEBI:15377"/>
        <dbReference type="ChEBI" id="CHEBI:16522"/>
        <dbReference type="ChEBI" id="CHEBI:78346"/>
        <dbReference type="ChEBI" id="CHEBI:87947"/>
        <dbReference type="EC" id="3.2.2.n1"/>
    </reaction>
</comment>
<dbReference type="PANTHER" id="PTHR31223">
    <property type="entry name" value="LOG FAMILY PROTEIN YJL055W"/>
    <property type="match status" value="1"/>
</dbReference>
<reference evidence="6" key="1">
    <citation type="submission" date="2021-03" db="EMBL/GenBank/DDBJ databases">
        <authorList>
            <person name="Li Z."/>
            <person name="Yang C."/>
        </authorList>
    </citation>
    <scope>NUCLEOTIDE SEQUENCE</scope>
    <source>
        <strain evidence="6">Dzin_1.0</strain>
        <tissue evidence="6">Leaf</tissue>
    </source>
</reference>
<dbReference type="GO" id="GO:0005829">
    <property type="term" value="C:cytosol"/>
    <property type="evidence" value="ECO:0007669"/>
    <property type="project" value="TreeGrafter"/>
</dbReference>
<dbReference type="GO" id="GO:0016799">
    <property type="term" value="F:hydrolase activity, hydrolyzing N-glycosyl compounds"/>
    <property type="evidence" value="ECO:0007669"/>
    <property type="project" value="TreeGrafter"/>
</dbReference>
<accession>A0A9D5CTG0</accession>
<name>A0A9D5CTG0_9LILI</name>
<evidence type="ECO:0000313" key="6">
    <source>
        <dbReference type="EMBL" id="KAJ0978040.1"/>
    </source>
</evidence>
<sequence length="105" mass="11729">YSLQPSVLDAQSIVSNLKVWSGNRPSFSDAALQLGKQLISGETIREVKSVADMNERKSVMDSYVDAFIALPGGYGTMEERLEIITWSQLGIHEKPSFYMSFHQSN</sequence>
<dbReference type="EC" id="3.2.2.n1" evidence="2"/>